<evidence type="ECO:0000313" key="3">
    <source>
        <dbReference type="Proteomes" id="UP000265411"/>
    </source>
</evidence>
<sequence>MLSYFEQLLQRSRGQQLFDYHPNGLLQRCSCGQPIFFDNTHCVRCGAELGYLPDQGQLLALEADAEHYRTRAAEPRRVRCCANRTSAAQCNWLIPADSDASLCLACELNLTIPDLSQPDSDALWLQVEQAKRRLVAQLVLLGLSVVPRRLDPEHGLGFHLLRQLPGGPPITTGHMAGEITLDLAEADPANREQRRQQLHEPYRTLLGHFRHESGHYYWDRLVQNSDWLTPFRELFGDERADYQAALKTHYEQPVRDWQQHFISQYASAHPWEDWAETWAHYLHMTDTLNAALDFGIQPGSLAMQVEPFDSSQLPPLPLGQDEREAFLDFCNRWVQLSSVLNVLARSMGQTDIYPFVLNIDSLRKLYLVHALIADSSARTSAA</sequence>
<dbReference type="Gene3D" id="3.40.390.70">
    <property type="match status" value="1"/>
</dbReference>
<proteinExistence type="predicted"/>
<dbReference type="Pfam" id="PF15887">
    <property type="entry name" value="Peptidase_Mx"/>
    <property type="match status" value="1"/>
</dbReference>
<dbReference type="AlphaFoldDB" id="A0A395R4L0"/>
<name>A0A395R4L0_9PSED</name>
<evidence type="ECO:0000259" key="1">
    <source>
        <dbReference type="Pfam" id="PF10005"/>
    </source>
</evidence>
<dbReference type="RefSeq" id="WP_407920677.1">
    <property type="nucleotide sequence ID" value="NZ_LMAZ01000002.1"/>
</dbReference>
<gene>
    <name evidence="2" type="ORF">ASB58_08075</name>
</gene>
<dbReference type="EMBL" id="LMAZ01000002">
    <property type="protein sequence ID" value="RGP55031.1"/>
    <property type="molecule type" value="Genomic_DNA"/>
</dbReference>
<accession>A0A395R4L0</accession>
<organism evidence="2 3">
    <name type="scientific">Pseudomonas abyssi</name>
    <dbReference type="NCBI Taxonomy" id="170540"/>
    <lineage>
        <taxon>Bacteria</taxon>
        <taxon>Pseudomonadati</taxon>
        <taxon>Pseudomonadota</taxon>
        <taxon>Gammaproteobacteria</taxon>
        <taxon>Pseudomonadales</taxon>
        <taxon>Pseudomonadaceae</taxon>
        <taxon>Pseudomonas</taxon>
    </lineage>
</organism>
<comment type="caution">
    <text evidence="2">The sequence shown here is derived from an EMBL/GenBank/DDBJ whole genome shotgun (WGS) entry which is preliminary data.</text>
</comment>
<dbReference type="Pfam" id="PF10005">
    <property type="entry name" value="Zn_ribbon_DZR_6"/>
    <property type="match status" value="1"/>
</dbReference>
<reference evidence="2 3" key="1">
    <citation type="journal article" date="2018" name="Syst. Appl. Microbiol.">
        <title>Pseudomonas gallaeciensis sp. nov., isolated from crude-oil-contaminated intertidal sand samples after the Prestige oil spill.</title>
        <authorList>
            <person name="Mulet M."/>
            <person name="Sanchez D."/>
            <person name="Rodriguez A.C."/>
            <person name="Nogales B."/>
            <person name="Bosch R."/>
            <person name="Busquets A."/>
            <person name="Gomila M."/>
            <person name="Lalucat J."/>
            <person name="Garcia-Valdes E."/>
        </authorList>
    </citation>
    <scope>NUCLEOTIDE SEQUENCE [LARGE SCALE GENOMIC DNA]</scope>
    <source>
        <strain evidence="2 3">V113</strain>
    </source>
</reference>
<keyword evidence="3" id="KW-1185">Reference proteome</keyword>
<dbReference type="InterPro" id="IPR011201">
    <property type="entry name" value="Zinc-ribbon_6_bact"/>
</dbReference>
<evidence type="ECO:0000313" key="2">
    <source>
        <dbReference type="EMBL" id="RGP55031.1"/>
    </source>
</evidence>
<dbReference type="PIRSF" id="PIRSF012641">
    <property type="entry name" value="UCP012641"/>
    <property type="match status" value="1"/>
</dbReference>
<feature type="domain" description="Zinc-ribbon" evidence="1">
    <location>
        <begin position="28"/>
        <end position="117"/>
    </location>
</feature>
<dbReference type="InterPro" id="IPR031321">
    <property type="entry name" value="UCP012641"/>
</dbReference>
<protein>
    <recommendedName>
        <fullName evidence="1">Zinc-ribbon domain-containing protein</fullName>
    </recommendedName>
</protein>
<dbReference type="Proteomes" id="UP000265411">
    <property type="component" value="Unassembled WGS sequence"/>
</dbReference>